<evidence type="ECO:0000256" key="4">
    <source>
        <dbReference type="ARBA" id="ARBA00022640"/>
    </source>
</evidence>
<evidence type="ECO:0000313" key="9">
    <source>
        <dbReference type="EMBL" id="BBA18197.1"/>
    </source>
</evidence>
<dbReference type="NCBIfam" id="TIGR01024">
    <property type="entry name" value="rplS_bact"/>
    <property type="match status" value="1"/>
</dbReference>
<organism evidence="8">
    <name type="scientific">Heterosigma akashiwo</name>
    <name type="common">Chromophytic alga</name>
    <name type="synonym">Heterosigma carterae</name>
    <dbReference type="NCBI Taxonomy" id="2829"/>
    <lineage>
        <taxon>Eukaryota</taxon>
        <taxon>Sar</taxon>
        <taxon>Stramenopiles</taxon>
        <taxon>Ochrophyta</taxon>
        <taxon>Raphidophyceae</taxon>
        <taxon>Chattonellales</taxon>
        <taxon>Chattonellaceae</taxon>
        <taxon>Heterosigma</taxon>
    </lineage>
</organism>
<dbReference type="SUPFAM" id="SSF50104">
    <property type="entry name" value="Translation proteins SH3-like domain"/>
    <property type="match status" value="1"/>
</dbReference>
<evidence type="ECO:0000256" key="3">
    <source>
        <dbReference type="ARBA" id="ARBA00022528"/>
    </source>
</evidence>
<name>B2XT92_HETAK</name>
<geneLocation type="chloroplast" evidence="8"/>
<evidence type="ECO:0000313" key="12">
    <source>
        <dbReference type="EMBL" id="BBA19029.1"/>
    </source>
</evidence>
<dbReference type="EMBL" id="LC269924">
    <property type="protein sequence ID" value="BBA19029.1"/>
    <property type="molecule type" value="Genomic_DNA"/>
</dbReference>
<proteinExistence type="inferred from homology"/>
<sequence>MIYSNLILQKVQQQYLKTDIPNVEVGDTVRLGLLIKEGNKERTQYYEGVTISKKNSGINKTITVRRIMQGIGIERLFLIHSPKIASIEIKKSANVKRSKLYYLRNRSGKATRLKQKY</sequence>
<comment type="similarity">
    <text evidence="2 7">Belongs to the bacterial ribosomal protein bL19 family.</text>
</comment>
<reference evidence="9" key="2">
    <citation type="submission" date="2017-05" db="EMBL/GenBank/DDBJ databases">
        <title>Chloroplast genome sequences of Heterosigma akashiwo, a bloom-forming raphidophyte.</title>
        <authorList>
            <person name="Ueki S."/>
        </authorList>
    </citation>
    <scope>NUCLEOTIDE SEQUENCE</scope>
    <source>
        <strain evidence="9">CCAP934/8</strain>
        <strain evidence="12">CCMP1596</strain>
        <strain evidence="10">CCMP2274</strain>
        <strain evidence="11">HaFk01</strain>
    </source>
</reference>
<dbReference type="InterPro" id="IPR038657">
    <property type="entry name" value="Ribosomal_bL19_sf"/>
</dbReference>
<dbReference type="HAMAP" id="MF_00402">
    <property type="entry name" value="Ribosomal_bL19"/>
    <property type="match status" value="1"/>
</dbReference>
<keyword evidence="6 7" id="KW-0687">Ribonucleoprotein</keyword>
<dbReference type="GO" id="GO:0009507">
    <property type="term" value="C:chloroplast"/>
    <property type="evidence" value="ECO:0007669"/>
    <property type="project" value="UniProtKB-SubCell"/>
</dbReference>
<reference evidence="8" key="1">
    <citation type="journal article" date="2008" name="BMC Genomics">
        <title>Chloroplast genome sequencing analysis of Heterosigma akashiwo CCMP452 (West Atlantic) and NIES293 (West Pacific) strains.</title>
        <authorList>
            <person name="Cattolico R.A."/>
            <person name="Jacobs M.A."/>
            <person name="Zhou Y."/>
            <person name="Chang J."/>
            <person name="Duplessis M."/>
            <person name="Lybrand T."/>
            <person name="McKay J."/>
            <person name="Ong H.C."/>
            <person name="Sims E."/>
            <person name="Rocap G."/>
        </authorList>
    </citation>
    <scope>NUCLEOTIDE SEQUENCE [LARGE SCALE GENOMIC DNA]</scope>
    <source>
        <strain evidence="8">NIES 293</strain>
    </source>
</reference>
<dbReference type="InterPro" id="IPR001857">
    <property type="entry name" value="Ribosomal_bL19"/>
</dbReference>
<dbReference type="GO" id="GO:0003735">
    <property type="term" value="F:structural constituent of ribosome"/>
    <property type="evidence" value="ECO:0007669"/>
    <property type="project" value="InterPro"/>
</dbReference>
<keyword evidence="4 8" id="KW-0934">Plastid</keyword>
<dbReference type="PRINTS" id="PR00061">
    <property type="entry name" value="RIBOSOMALL19"/>
</dbReference>
<dbReference type="GeneID" id="6335658"/>
<evidence type="ECO:0000313" key="11">
    <source>
        <dbReference type="EMBL" id="BBA18890.1"/>
    </source>
</evidence>
<evidence type="ECO:0000256" key="6">
    <source>
        <dbReference type="ARBA" id="ARBA00023274"/>
    </source>
</evidence>
<evidence type="ECO:0000256" key="7">
    <source>
        <dbReference type="HAMAP-Rule" id="MF_00402"/>
    </source>
</evidence>
<dbReference type="EMBL" id="LC269923">
    <property type="protein sequence ID" value="BBA18890.1"/>
    <property type="molecule type" value="Genomic_DNA"/>
</dbReference>
<keyword evidence="5 7" id="KW-0689">Ribosomal protein</keyword>
<dbReference type="Gene3D" id="2.30.30.790">
    <property type="match status" value="1"/>
</dbReference>
<gene>
    <name evidence="7 8" type="primary">rpl19</name>
    <name evidence="9" type="synonym">rpl1</name>
    <name evidence="8" type="ordered locus">Heak293_Cp083</name>
</gene>
<dbReference type="Pfam" id="PF01245">
    <property type="entry name" value="Ribosomal_L19"/>
    <property type="match status" value="1"/>
</dbReference>
<dbReference type="FunFam" id="2.30.30.790:FF:000004">
    <property type="entry name" value="50S ribosomal protein L19, chloroplastic"/>
    <property type="match status" value="1"/>
</dbReference>
<dbReference type="EMBL" id="LC269918">
    <property type="protein sequence ID" value="BBA18197.1"/>
    <property type="molecule type" value="Genomic_DNA"/>
</dbReference>
<keyword evidence="3 8" id="KW-0150">Chloroplast</keyword>
<dbReference type="PANTHER" id="PTHR15680">
    <property type="entry name" value="RIBOSOMAL PROTEIN L19"/>
    <property type="match status" value="1"/>
</dbReference>
<dbReference type="GO" id="GO:0005762">
    <property type="term" value="C:mitochondrial large ribosomal subunit"/>
    <property type="evidence" value="ECO:0007669"/>
    <property type="project" value="TreeGrafter"/>
</dbReference>
<dbReference type="InterPro" id="IPR008991">
    <property type="entry name" value="Translation_prot_SH3-like_sf"/>
</dbReference>
<dbReference type="EMBL" id="LC269921">
    <property type="protein sequence ID" value="BBA18613.1"/>
    <property type="molecule type" value="Genomic_DNA"/>
</dbReference>
<dbReference type="PIRSF" id="PIRSF002191">
    <property type="entry name" value="Ribosomal_L19"/>
    <property type="match status" value="1"/>
</dbReference>
<evidence type="ECO:0000313" key="10">
    <source>
        <dbReference type="EMBL" id="BBA18613.1"/>
    </source>
</evidence>
<dbReference type="GO" id="GO:0003729">
    <property type="term" value="F:mRNA binding"/>
    <property type="evidence" value="ECO:0007669"/>
    <property type="project" value="UniProtKB-ARBA"/>
</dbReference>
<evidence type="ECO:0000313" key="8">
    <source>
        <dbReference type="EMBL" id="ABV65990.1"/>
    </source>
</evidence>
<comment type="subcellular location">
    <subcellularLocation>
        <location evidence="1 7">Plastid</location>
        <location evidence="1 7">Chloroplast</location>
    </subcellularLocation>
</comment>
<evidence type="ECO:0000256" key="2">
    <source>
        <dbReference type="ARBA" id="ARBA00005781"/>
    </source>
</evidence>
<evidence type="ECO:0000256" key="5">
    <source>
        <dbReference type="ARBA" id="ARBA00022980"/>
    </source>
</evidence>
<dbReference type="RefSeq" id="YP_001936384.1">
    <property type="nucleotide sequence ID" value="NC_010772.1"/>
</dbReference>
<dbReference type="GO" id="GO:0006412">
    <property type="term" value="P:translation"/>
    <property type="evidence" value="ECO:0007669"/>
    <property type="project" value="UniProtKB-UniRule"/>
</dbReference>
<evidence type="ECO:0000256" key="1">
    <source>
        <dbReference type="ARBA" id="ARBA00004229"/>
    </source>
</evidence>
<dbReference type="AlphaFoldDB" id="B2XT92"/>
<accession>B2XT92</accession>
<protein>
    <recommendedName>
        <fullName evidence="7">Large ribosomal subunit protein bL19c</fullName>
    </recommendedName>
</protein>
<dbReference type="EMBL" id="EU168190">
    <property type="protein sequence ID" value="ABV65990.1"/>
    <property type="molecule type" value="Genomic_DNA"/>
</dbReference>
<dbReference type="PANTHER" id="PTHR15680:SF9">
    <property type="entry name" value="LARGE RIBOSOMAL SUBUNIT PROTEIN BL19M"/>
    <property type="match status" value="1"/>
</dbReference>